<dbReference type="Proteomes" id="UP001652660">
    <property type="component" value="Chromosome 3c"/>
</dbReference>
<dbReference type="PRINTS" id="PR00364">
    <property type="entry name" value="DISEASERSIST"/>
</dbReference>
<evidence type="ECO:0000256" key="6">
    <source>
        <dbReference type="ARBA" id="ARBA00022840"/>
    </source>
</evidence>
<dbReference type="InterPro" id="IPR036388">
    <property type="entry name" value="WH-like_DNA-bd_sf"/>
</dbReference>
<dbReference type="PANTHER" id="PTHR23155:SF1185">
    <property type="entry name" value="DISEASE RESISTANCE RPP8-LIKE PROTEIN 3-RELATED"/>
    <property type="match status" value="1"/>
</dbReference>
<keyword evidence="6" id="KW-0067">ATP-binding</keyword>
<dbReference type="InterPro" id="IPR055414">
    <property type="entry name" value="LRR_R13L4/SHOC2-like"/>
</dbReference>
<evidence type="ECO:0000313" key="12">
    <source>
        <dbReference type="RefSeq" id="XP_071938127.1"/>
    </source>
</evidence>
<comment type="similarity">
    <text evidence="1">Belongs to the disease resistance NB-LRR family.</text>
</comment>
<dbReference type="SUPFAM" id="SSF52540">
    <property type="entry name" value="P-loop containing nucleoside triphosphate hydrolases"/>
    <property type="match status" value="1"/>
</dbReference>
<protein>
    <submittedName>
        <fullName evidence="11 12">Probable disease resistance RPP8-like protein 2 isoform X1</fullName>
    </submittedName>
</protein>
<evidence type="ECO:0000256" key="2">
    <source>
        <dbReference type="ARBA" id="ARBA00022614"/>
    </source>
</evidence>
<keyword evidence="3" id="KW-0677">Repeat</keyword>
<keyword evidence="10" id="KW-1185">Reference proteome</keyword>
<evidence type="ECO:0000256" key="3">
    <source>
        <dbReference type="ARBA" id="ARBA00022737"/>
    </source>
</evidence>
<dbReference type="InterPro" id="IPR002182">
    <property type="entry name" value="NB-ARC"/>
</dbReference>
<dbReference type="PANTHER" id="PTHR23155">
    <property type="entry name" value="DISEASE RESISTANCE PROTEIN RP"/>
    <property type="match status" value="1"/>
</dbReference>
<dbReference type="RefSeq" id="XP_071938126.1">
    <property type="nucleotide sequence ID" value="XM_072082025.1"/>
</dbReference>
<evidence type="ECO:0000313" key="11">
    <source>
        <dbReference type="RefSeq" id="XP_071938126.1"/>
    </source>
</evidence>
<dbReference type="InterPro" id="IPR058922">
    <property type="entry name" value="WHD_DRP"/>
</dbReference>
<evidence type="ECO:0000256" key="1">
    <source>
        <dbReference type="ARBA" id="ARBA00008894"/>
    </source>
</evidence>
<feature type="domain" description="NB-ARC" evidence="7">
    <location>
        <begin position="276"/>
        <end position="453"/>
    </location>
</feature>
<dbReference type="RefSeq" id="XP_071938127.1">
    <property type="nucleotide sequence ID" value="XM_072082026.1"/>
</dbReference>
<keyword evidence="2" id="KW-0433">Leucine-rich repeat</keyword>
<evidence type="ECO:0000256" key="5">
    <source>
        <dbReference type="ARBA" id="ARBA00022821"/>
    </source>
</evidence>
<dbReference type="InterPro" id="IPR027417">
    <property type="entry name" value="P-loop_NTPase"/>
</dbReference>
<dbReference type="InterPro" id="IPR042197">
    <property type="entry name" value="Apaf_helical"/>
</dbReference>
<evidence type="ECO:0000256" key="4">
    <source>
        <dbReference type="ARBA" id="ARBA00022741"/>
    </source>
</evidence>
<gene>
    <name evidence="11 12" type="primary">LOC113734339</name>
</gene>
<dbReference type="InterPro" id="IPR044974">
    <property type="entry name" value="Disease_R_plants"/>
</dbReference>
<evidence type="ECO:0000259" key="9">
    <source>
        <dbReference type="Pfam" id="PF23598"/>
    </source>
</evidence>
<dbReference type="GeneID" id="113734339"/>
<evidence type="ECO:0000313" key="10">
    <source>
        <dbReference type="Proteomes" id="UP001652660"/>
    </source>
</evidence>
<dbReference type="Pfam" id="PF00931">
    <property type="entry name" value="NB-ARC"/>
    <property type="match status" value="1"/>
</dbReference>
<reference evidence="11 12" key="1">
    <citation type="submission" date="2025-05" db="UniProtKB">
        <authorList>
            <consortium name="RefSeq"/>
        </authorList>
    </citation>
    <scope>IDENTIFICATION</scope>
    <source>
        <tissue evidence="11 12">Leaves</tissue>
    </source>
</reference>
<name>A0ABM4X274_COFAR</name>
<feature type="domain" description="Disease resistance R13L4/SHOC-2-like LRR" evidence="9">
    <location>
        <begin position="743"/>
        <end position="1053"/>
    </location>
</feature>
<dbReference type="InterPro" id="IPR032675">
    <property type="entry name" value="LRR_dom_sf"/>
</dbReference>
<dbReference type="Gene3D" id="3.80.10.10">
    <property type="entry name" value="Ribonuclease Inhibitor"/>
    <property type="match status" value="1"/>
</dbReference>
<dbReference type="Pfam" id="PF23598">
    <property type="entry name" value="LRR_14"/>
    <property type="match status" value="1"/>
</dbReference>
<dbReference type="SUPFAM" id="SSF52058">
    <property type="entry name" value="L domain-like"/>
    <property type="match status" value="1"/>
</dbReference>
<dbReference type="Pfam" id="PF23559">
    <property type="entry name" value="WHD_DRP"/>
    <property type="match status" value="1"/>
</dbReference>
<dbReference type="Gene3D" id="1.10.8.430">
    <property type="entry name" value="Helical domain of apoptotic protease-activating factors"/>
    <property type="match status" value="1"/>
</dbReference>
<accession>A0ABM4X274</accession>
<organism evidence="10 11">
    <name type="scientific">Coffea arabica</name>
    <name type="common">Arabian coffee</name>
    <dbReference type="NCBI Taxonomy" id="13443"/>
    <lineage>
        <taxon>Eukaryota</taxon>
        <taxon>Viridiplantae</taxon>
        <taxon>Streptophyta</taxon>
        <taxon>Embryophyta</taxon>
        <taxon>Tracheophyta</taxon>
        <taxon>Spermatophyta</taxon>
        <taxon>Magnoliopsida</taxon>
        <taxon>eudicotyledons</taxon>
        <taxon>Gunneridae</taxon>
        <taxon>Pentapetalae</taxon>
        <taxon>asterids</taxon>
        <taxon>lamiids</taxon>
        <taxon>Gentianales</taxon>
        <taxon>Rubiaceae</taxon>
        <taxon>Ixoroideae</taxon>
        <taxon>Gardenieae complex</taxon>
        <taxon>Bertiereae - Coffeeae clade</taxon>
        <taxon>Coffeeae</taxon>
        <taxon>Coffea</taxon>
    </lineage>
</organism>
<keyword evidence="5" id="KW-0611">Plant defense</keyword>
<feature type="domain" description="Disease resistance protein winged helix" evidence="8">
    <location>
        <begin position="546"/>
        <end position="621"/>
    </location>
</feature>
<keyword evidence="4" id="KW-0547">Nucleotide-binding</keyword>
<dbReference type="Gene3D" id="1.10.10.10">
    <property type="entry name" value="Winged helix-like DNA-binding domain superfamily/Winged helix DNA-binding domain"/>
    <property type="match status" value="1"/>
</dbReference>
<proteinExistence type="inferred from homology"/>
<evidence type="ECO:0000259" key="7">
    <source>
        <dbReference type="Pfam" id="PF00931"/>
    </source>
</evidence>
<sequence length="1107" mass="126638">MQIRWVPYGNSHFPSCSTPLYVFMLEGSISRLAAFARRKLKRFVQFTSRDSPSRRQQQIAGSRRSYLWMAGALAWMAESVYRVVDLMMRESELLSGVVSGEGLEGLGSELEQMGRLLRRSPEQQWPSLCNWDRDVEELVYEAEDLVDKLIYDGLKFGETAEFGGLEKWWLFKKLWLEWVMPRMTKEEELVDLTQRIRLFNGRLLARAAACYRDGMAKAVPALLGQREGDDLVDDNVCKADHAWKSPSPPVELDDHFDVDAIRSEDQEDDFVVVGREDERREVISSLLAADDALKIIGIYGMGGIGKTTLAQKVYGDSSVRRHFDCFAWATVGKDFRTRRILEDLLLQYVCRARDDMAPFSDLDLAQKLYEFLQSKRFLIVLDDVWSADAWECLRIALPSREPTASRVLLTTRDDGVADKIASSSADDKGFVHRMRFLNPDEGWELLRKTAIRGHSSSDPKVDAELLDIAKDIVERCQGLPLAIRVMAGLLASNPTPHQWKAVHRSIVSYQTIDQGSQVSAKVNRTLALSYHFLPEYLKPCFLYTAVFPEDFEMDVGSLCRLWLAEGFISTTHGSSQQSMEDIAEQYLKELVARNLVLVQKRELSAFRSLRTCRVHDLLRDFCLLKAKEQNFCDSIIFRHTNDTSLASSSPMLTTRIHRLTLSFEDGCMVPHNWNTIKQLRSVSIQSTSHDHGRILSTHMLSEVKDLSRLRGLFFSGFNYKVLRFPSATLELFPRQFLSMRDLPQVLSDLTNFKRLRVLFFSGFNFDVTRMPTGIEKLFRMRYLSIRGCNITRLPPTIGSLLNLETLDLGEGTWIRMLIPSELQRLSRLRHLFLPRSYQVVEGGKLQLDGLTKLETLVNFDSRQCRVKDLLKLTKLRKLVATMDANFEDLEVVINCMEKSLNCLCFSSLIVKSHDSDNHFVTHKLLQCANLHLLQIEGHIGKLPLRISHSLTEISLIGSLLDDDPMEKLEKLPNLWVLAFHNNAFLGKHMTCSGMGMPQLKYLSISNLRNLENLTVKRGGMPKLSTLALEECERLKNLPEGLNFLASLRELTVSQMPPEFMDRLYESREDFHKFQHVPVVRICWPSQKQKIVPLACRHGLQVAGQELH</sequence>
<dbReference type="Gene3D" id="3.40.50.300">
    <property type="entry name" value="P-loop containing nucleotide triphosphate hydrolases"/>
    <property type="match status" value="1"/>
</dbReference>
<evidence type="ECO:0000259" key="8">
    <source>
        <dbReference type="Pfam" id="PF23559"/>
    </source>
</evidence>